<dbReference type="RefSeq" id="XP_021806236.1">
    <property type="nucleotide sequence ID" value="XM_021950544.1"/>
</dbReference>
<proteinExistence type="predicted"/>
<dbReference type="KEGG" id="pavi:110750245"/>
<dbReference type="GeneID" id="110750245"/>
<keyword evidence="1" id="KW-1185">Reference proteome</keyword>
<accession>A0A6P5RYK3</accession>
<dbReference type="Proteomes" id="UP000515124">
    <property type="component" value="Unplaced"/>
</dbReference>
<reference evidence="2" key="1">
    <citation type="submission" date="2025-08" db="UniProtKB">
        <authorList>
            <consortium name="RefSeq"/>
        </authorList>
    </citation>
    <scope>IDENTIFICATION</scope>
</reference>
<dbReference type="Gramene" id="Pav_sc0000174.1_g620.1.br:mrna">
    <property type="protein sequence ID" value="Pav_sc0000174.1_g620.1.br:mrna"/>
    <property type="gene ID" value="Pav_sc0000174.1_g620.1.br"/>
</dbReference>
<gene>
    <name evidence="2" type="primary">LOC110750245</name>
</gene>
<organism evidence="1 2">
    <name type="scientific">Prunus avium</name>
    <name type="common">Cherry</name>
    <name type="synonym">Cerasus avium</name>
    <dbReference type="NCBI Taxonomy" id="42229"/>
    <lineage>
        <taxon>Eukaryota</taxon>
        <taxon>Viridiplantae</taxon>
        <taxon>Streptophyta</taxon>
        <taxon>Embryophyta</taxon>
        <taxon>Tracheophyta</taxon>
        <taxon>Spermatophyta</taxon>
        <taxon>Magnoliopsida</taxon>
        <taxon>eudicotyledons</taxon>
        <taxon>Gunneridae</taxon>
        <taxon>Pentapetalae</taxon>
        <taxon>rosids</taxon>
        <taxon>fabids</taxon>
        <taxon>Rosales</taxon>
        <taxon>Rosaceae</taxon>
        <taxon>Amygdaloideae</taxon>
        <taxon>Amygdaleae</taxon>
        <taxon>Prunus</taxon>
    </lineage>
</organism>
<dbReference type="AlphaFoldDB" id="A0A6P5RYK3"/>
<evidence type="ECO:0000313" key="2">
    <source>
        <dbReference type="RefSeq" id="XP_021806236.1"/>
    </source>
</evidence>
<sequence>MNNVCGKDLFWPDMVPFNCDTPISADGDTQEEDNGGKDLCSPKMVPLEPYTSPLFKPGFTNCECVHYLKVDEHHSSNCPYRKHVPDNTICGSGWEVVCSVCGWFCGGNCRDEGQAIFKMCGICGNNGDHWPTRCPSLPLLGKDISLIMAKVKPLNKVYARGECISSTLS</sequence>
<name>A0A6P5RYK3_PRUAV</name>
<protein>
    <submittedName>
        <fullName evidence="2">Uncharacterized protein LOC110750245</fullName>
    </submittedName>
</protein>
<evidence type="ECO:0000313" key="1">
    <source>
        <dbReference type="Proteomes" id="UP000515124"/>
    </source>
</evidence>